<accession>R7QIJ9</accession>
<sequence length="147" mass="16589">MSSSTPPLTTLPRSLARCRGLLELRISHHHFETLPKCVLELRNLRRLEIDCNVLLKALPEDIGVRLQSLTFLNMKACVRITRLPSSLLERLEAAVVGKWHRRIPLLLTAGCFESGYLKNTIVPEMYPSLSMYLENGALTGTYVNLDS</sequence>
<dbReference type="EMBL" id="HG001822">
    <property type="protein sequence ID" value="CDF37245.1"/>
    <property type="molecule type" value="Genomic_DNA"/>
</dbReference>
<proteinExistence type="predicted"/>
<dbReference type="InterPro" id="IPR050216">
    <property type="entry name" value="LRR_domain-containing"/>
</dbReference>
<reference evidence="4" key="1">
    <citation type="journal article" date="2013" name="Proc. Natl. Acad. Sci. U.S.A.">
        <title>Genome structure and metabolic features in the red seaweed Chondrus crispus shed light on evolution of the Archaeplastida.</title>
        <authorList>
            <person name="Collen J."/>
            <person name="Porcel B."/>
            <person name="Carre W."/>
            <person name="Ball S.G."/>
            <person name="Chaparro C."/>
            <person name="Tonon T."/>
            <person name="Barbeyron T."/>
            <person name="Michel G."/>
            <person name="Noel B."/>
            <person name="Valentin K."/>
            <person name="Elias M."/>
            <person name="Artiguenave F."/>
            <person name="Arun A."/>
            <person name="Aury J.M."/>
            <person name="Barbosa-Neto J.F."/>
            <person name="Bothwell J.H."/>
            <person name="Bouget F.Y."/>
            <person name="Brillet L."/>
            <person name="Cabello-Hurtado F."/>
            <person name="Capella-Gutierrez S."/>
            <person name="Charrier B."/>
            <person name="Cladiere L."/>
            <person name="Cock J.M."/>
            <person name="Coelho S.M."/>
            <person name="Colleoni C."/>
            <person name="Czjzek M."/>
            <person name="Da Silva C."/>
            <person name="Delage L."/>
            <person name="Denoeud F."/>
            <person name="Deschamps P."/>
            <person name="Dittami S.M."/>
            <person name="Gabaldon T."/>
            <person name="Gachon C.M."/>
            <person name="Groisillier A."/>
            <person name="Herve C."/>
            <person name="Jabbari K."/>
            <person name="Katinka M."/>
            <person name="Kloareg B."/>
            <person name="Kowalczyk N."/>
            <person name="Labadie K."/>
            <person name="Leblanc C."/>
            <person name="Lopez P.J."/>
            <person name="McLachlan D.H."/>
            <person name="Meslet-Cladiere L."/>
            <person name="Moustafa A."/>
            <person name="Nehr Z."/>
            <person name="Nyvall Collen P."/>
            <person name="Panaud O."/>
            <person name="Partensky F."/>
            <person name="Poulain J."/>
            <person name="Rensing S.A."/>
            <person name="Rousvoal S."/>
            <person name="Samson G."/>
            <person name="Symeonidi A."/>
            <person name="Weissenbach J."/>
            <person name="Zambounis A."/>
            <person name="Wincker P."/>
            <person name="Boyen C."/>
        </authorList>
    </citation>
    <scope>NUCLEOTIDE SEQUENCE [LARGE SCALE GENOMIC DNA]</scope>
    <source>
        <strain evidence="4">cv. Stackhouse</strain>
    </source>
</reference>
<dbReference type="GeneID" id="17324781"/>
<keyword evidence="2" id="KW-0677">Repeat</keyword>
<dbReference type="OrthoDB" id="660555at2759"/>
<dbReference type="Proteomes" id="UP000012073">
    <property type="component" value="Unassembled WGS sequence"/>
</dbReference>
<evidence type="ECO:0000313" key="3">
    <source>
        <dbReference type="EMBL" id="CDF37245.1"/>
    </source>
</evidence>
<organism evidence="3 4">
    <name type="scientific">Chondrus crispus</name>
    <name type="common">Carrageen Irish moss</name>
    <name type="synonym">Polymorpha crispa</name>
    <dbReference type="NCBI Taxonomy" id="2769"/>
    <lineage>
        <taxon>Eukaryota</taxon>
        <taxon>Rhodophyta</taxon>
        <taxon>Florideophyceae</taxon>
        <taxon>Rhodymeniophycidae</taxon>
        <taxon>Gigartinales</taxon>
        <taxon>Gigartinaceae</taxon>
        <taxon>Chondrus</taxon>
    </lineage>
</organism>
<dbReference type="SUPFAM" id="SSF52058">
    <property type="entry name" value="L domain-like"/>
    <property type="match status" value="1"/>
</dbReference>
<dbReference type="PANTHER" id="PTHR48051:SF36">
    <property type="entry name" value="CASPASE FAMILY P20 DOMAIN-CONTAINING PROTEIN"/>
    <property type="match status" value="1"/>
</dbReference>
<keyword evidence="4" id="KW-1185">Reference proteome</keyword>
<dbReference type="KEGG" id="ccp:CHC_T00005367001"/>
<evidence type="ECO:0000256" key="1">
    <source>
        <dbReference type="ARBA" id="ARBA00022614"/>
    </source>
</evidence>
<evidence type="ECO:0000256" key="2">
    <source>
        <dbReference type="ARBA" id="ARBA00022737"/>
    </source>
</evidence>
<dbReference type="Gramene" id="CDF37245">
    <property type="protein sequence ID" value="CDF37245"/>
    <property type="gene ID" value="CHC_T00005367001"/>
</dbReference>
<protein>
    <submittedName>
        <fullName evidence="3">Uncharacterized protein</fullName>
    </submittedName>
</protein>
<name>R7QIJ9_CHOCR</name>
<gene>
    <name evidence="3" type="ORF">CHC_T00005367001</name>
</gene>
<dbReference type="PhylomeDB" id="R7QIJ9"/>
<dbReference type="PANTHER" id="PTHR48051">
    <property type="match status" value="1"/>
</dbReference>
<keyword evidence="1" id="KW-0433">Leucine-rich repeat</keyword>
<dbReference type="GO" id="GO:0005737">
    <property type="term" value="C:cytoplasm"/>
    <property type="evidence" value="ECO:0007669"/>
    <property type="project" value="TreeGrafter"/>
</dbReference>
<dbReference type="Gene3D" id="3.80.10.10">
    <property type="entry name" value="Ribonuclease Inhibitor"/>
    <property type="match status" value="1"/>
</dbReference>
<dbReference type="InterPro" id="IPR032675">
    <property type="entry name" value="LRR_dom_sf"/>
</dbReference>
<dbReference type="AlphaFoldDB" id="R7QIJ9"/>
<evidence type="ECO:0000313" key="4">
    <source>
        <dbReference type="Proteomes" id="UP000012073"/>
    </source>
</evidence>
<dbReference type="RefSeq" id="XP_005717064.1">
    <property type="nucleotide sequence ID" value="XM_005717007.1"/>
</dbReference>